<dbReference type="SUPFAM" id="SSF48695">
    <property type="entry name" value="Multiheme cytochromes"/>
    <property type="match status" value="1"/>
</dbReference>
<dbReference type="FunCoup" id="F0ZH78">
    <property type="interactions" value="937"/>
</dbReference>
<feature type="compositionally biased region" description="Acidic residues" evidence="1">
    <location>
        <begin position="296"/>
        <end position="332"/>
    </location>
</feature>
<name>F0ZH78_DICPU</name>
<sequence>MGGGNKYAAGSSNNKQRTAFLHNPKSKKTAHILSLPNEGLCYTCHETIEWKKRYRKYKPLTVPGKCNNCHQKNVKRAYHVYCDECTLKLQVCGKCAKPKDIINDITSKEVQDKEQAQIREAVRDMTERERRTFYREIEKNQGEVEKKSTKKVKKEVNHDDDEEEEEEEGEEEDFDSEDYDDEDEEDEDEGESEKPNAPKTRAQLTVKSVTQDIEKLSKIFTDDAVGTLIKSKPSSADDDSIKNNKKNLDEEDEEDEDEEDVREVLSSEQMYLKLKEQYKNKSKTEKQSNNLANNNNEEDDDEEDEDDEDDEEDAIYEDEDEEEEEEDDEEEN</sequence>
<dbReference type="OrthoDB" id="250548at2759"/>
<feature type="compositionally biased region" description="Acidic residues" evidence="1">
    <location>
        <begin position="249"/>
        <end position="261"/>
    </location>
</feature>
<dbReference type="VEuPathDB" id="AmoebaDB:DICPUDRAFT_150772"/>
<evidence type="ECO:0000313" key="3">
    <source>
        <dbReference type="Proteomes" id="UP000001064"/>
    </source>
</evidence>
<reference evidence="3" key="1">
    <citation type="journal article" date="2011" name="Genome Biol.">
        <title>Comparative genomics of the social amoebae Dictyostelium discoideum and Dictyostelium purpureum.</title>
        <authorList>
            <consortium name="US DOE Joint Genome Institute (JGI-PGF)"/>
            <person name="Sucgang R."/>
            <person name="Kuo A."/>
            <person name="Tian X."/>
            <person name="Salerno W."/>
            <person name="Parikh A."/>
            <person name="Feasley C.L."/>
            <person name="Dalin E."/>
            <person name="Tu H."/>
            <person name="Huang E."/>
            <person name="Barry K."/>
            <person name="Lindquist E."/>
            <person name="Shapiro H."/>
            <person name="Bruce D."/>
            <person name="Schmutz J."/>
            <person name="Salamov A."/>
            <person name="Fey P."/>
            <person name="Gaudet P."/>
            <person name="Anjard C."/>
            <person name="Babu M.M."/>
            <person name="Basu S."/>
            <person name="Bushmanova Y."/>
            <person name="van der Wel H."/>
            <person name="Katoh-Kurasawa M."/>
            <person name="Dinh C."/>
            <person name="Coutinho P.M."/>
            <person name="Saito T."/>
            <person name="Elias M."/>
            <person name="Schaap P."/>
            <person name="Kay R.R."/>
            <person name="Henrissat B."/>
            <person name="Eichinger L."/>
            <person name="Rivero F."/>
            <person name="Putnam N.H."/>
            <person name="West C.M."/>
            <person name="Loomis W.F."/>
            <person name="Chisholm R.L."/>
            <person name="Shaulsky G."/>
            <person name="Strassmann J.E."/>
            <person name="Queller D.C."/>
            <person name="Kuspa A."/>
            <person name="Grigoriev I.V."/>
        </authorList>
    </citation>
    <scope>NUCLEOTIDE SEQUENCE [LARGE SCALE GENOMIC DNA]</scope>
    <source>
        <strain evidence="3">QSDP1</strain>
    </source>
</reference>
<feature type="region of interest" description="Disordered" evidence="1">
    <location>
        <begin position="221"/>
        <end position="332"/>
    </location>
</feature>
<evidence type="ECO:0000313" key="2">
    <source>
        <dbReference type="EMBL" id="EGC36673.1"/>
    </source>
</evidence>
<dbReference type="OMA" id="WKKRYRK"/>
<dbReference type="GeneID" id="10504166"/>
<organism evidence="2 3">
    <name type="scientific">Dictyostelium purpureum</name>
    <name type="common">Slime mold</name>
    <dbReference type="NCBI Taxonomy" id="5786"/>
    <lineage>
        <taxon>Eukaryota</taxon>
        <taxon>Amoebozoa</taxon>
        <taxon>Evosea</taxon>
        <taxon>Eumycetozoa</taxon>
        <taxon>Dictyostelia</taxon>
        <taxon>Dictyosteliales</taxon>
        <taxon>Dictyosteliaceae</taxon>
        <taxon>Dictyostelium</taxon>
    </lineage>
</organism>
<dbReference type="InParanoid" id="F0ZH78"/>
<dbReference type="PANTHER" id="PTHR22876:SF5">
    <property type="entry name" value="CHROMOSOME 9 OPEN READING FRAME 85"/>
    <property type="match status" value="1"/>
</dbReference>
<accession>F0ZH78</accession>
<proteinExistence type="predicted"/>
<feature type="compositionally biased region" description="Basic and acidic residues" evidence="1">
    <location>
        <begin position="239"/>
        <end position="248"/>
    </location>
</feature>
<keyword evidence="3" id="KW-1185">Reference proteome</keyword>
<gene>
    <name evidence="2" type="ORF">DICPUDRAFT_150772</name>
</gene>
<evidence type="ECO:0000256" key="1">
    <source>
        <dbReference type="SAM" id="MobiDB-lite"/>
    </source>
</evidence>
<dbReference type="KEGG" id="dpp:DICPUDRAFT_150772"/>
<feature type="compositionally biased region" description="Acidic residues" evidence="1">
    <location>
        <begin position="158"/>
        <end position="191"/>
    </location>
</feature>
<dbReference type="InterPro" id="IPR036280">
    <property type="entry name" value="Multihaem_cyt_sf"/>
</dbReference>
<feature type="region of interest" description="Disordered" evidence="1">
    <location>
        <begin position="144"/>
        <end position="207"/>
    </location>
</feature>
<dbReference type="InterPro" id="IPR019351">
    <property type="entry name" value="DUF2039"/>
</dbReference>
<dbReference type="EMBL" id="GL871019">
    <property type="protein sequence ID" value="EGC36673.1"/>
    <property type="molecule type" value="Genomic_DNA"/>
</dbReference>
<dbReference type="Proteomes" id="UP000001064">
    <property type="component" value="Unassembled WGS sequence"/>
</dbReference>
<dbReference type="Pfam" id="PF10217">
    <property type="entry name" value="DUF2039"/>
    <property type="match status" value="1"/>
</dbReference>
<dbReference type="AlphaFoldDB" id="F0ZH78"/>
<dbReference type="eggNOG" id="KOG3241">
    <property type="taxonomic scope" value="Eukaryota"/>
</dbReference>
<dbReference type="PANTHER" id="PTHR22876">
    <property type="entry name" value="ZGC:101016"/>
    <property type="match status" value="1"/>
</dbReference>
<feature type="compositionally biased region" description="Basic and acidic residues" evidence="1">
    <location>
        <begin position="273"/>
        <end position="286"/>
    </location>
</feature>
<dbReference type="RefSeq" id="XP_003286772.1">
    <property type="nucleotide sequence ID" value="XM_003286724.1"/>
</dbReference>
<protein>
    <submittedName>
        <fullName evidence="2">Uncharacterized protein</fullName>
    </submittedName>
</protein>
<dbReference type="Gene3D" id="3.90.10.10">
    <property type="entry name" value="Cytochrome C3"/>
    <property type="match status" value="1"/>
</dbReference>